<feature type="compositionally biased region" description="Basic and acidic residues" evidence="1">
    <location>
        <begin position="510"/>
        <end position="526"/>
    </location>
</feature>
<dbReference type="GeneID" id="113207387"/>
<feature type="compositionally biased region" description="Acidic residues" evidence="1">
    <location>
        <begin position="214"/>
        <end position="223"/>
    </location>
</feature>
<evidence type="ECO:0000259" key="2">
    <source>
        <dbReference type="PROSITE" id="PS50020"/>
    </source>
</evidence>
<dbReference type="AlphaFoldDB" id="A0A9C6WVQ6"/>
<feature type="compositionally biased region" description="Pro residues" evidence="1">
    <location>
        <begin position="907"/>
        <end position="954"/>
    </location>
</feature>
<feature type="region of interest" description="Disordered" evidence="1">
    <location>
        <begin position="449"/>
        <end position="541"/>
    </location>
</feature>
<evidence type="ECO:0000313" key="4">
    <source>
        <dbReference type="RefSeq" id="XP_052120618.1"/>
    </source>
</evidence>
<evidence type="ECO:0000313" key="5">
    <source>
        <dbReference type="RefSeq" id="XP_052120619.1"/>
    </source>
</evidence>
<reference evidence="4 5" key="1">
    <citation type="submission" date="2025-04" db="UniProtKB">
        <authorList>
            <consortium name="RefSeq"/>
        </authorList>
    </citation>
    <scope>IDENTIFICATION</scope>
    <source>
        <tissue evidence="4 5">Whole organism</tissue>
    </source>
</reference>
<dbReference type="Gene3D" id="2.20.70.10">
    <property type="match status" value="1"/>
</dbReference>
<dbReference type="SUPFAM" id="SSF51045">
    <property type="entry name" value="WW domain"/>
    <property type="match status" value="1"/>
</dbReference>
<proteinExistence type="predicted"/>
<feature type="compositionally biased region" description="Basic and acidic residues" evidence="1">
    <location>
        <begin position="489"/>
        <end position="501"/>
    </location>
</feature>
<feature type="compositionally biased region" description="Low complexity" evidence="1">
    <location>
        <begin position="339"/>
        <end position="359"/>
    </location>
</feature>
<name>A0A9C6WVQ6_FRAOC</name>
<dbReference type="Pfam" id="PF00397">
    <property type="entry name" value="WW"/>
    <property type="match status" value="1"/>
</dbReference>
<feature type="region of interest" description="Disordered" evidence="1">
    <location>
        <begin position="24"/>
        <end position="61"/>
    </location>
</feature>
<feature type="region of interest" description="Disordered" evidence="1">
    <location>
        <begin position="1128"/>
        <end position="1211"/>
    </location>
</feature>
<dbReference type="CDD" id="cd00201">
    <property type="entry name" value="WW"/>
    <property type="match status" value="1"/>
</dbReference>
<dbReference type="PANTHER" id="PTHR46697">
    <property type="entry name" value="FORMIN-BINDING PROTEIN 4"/>
    <property type="match status" value="1"/>
</dbReference>
<dbReference type="RefSeq" id="XP_052120620.1">
    <property type="nucleotide sequence ID" value="XM_052264660.1"/>
</dbReference>
<feature type="compositionally biased region" description="Basic residues" evidence="1">
    <location>
        <begin position="187"/>
        <end position="197"/>
    </location>
</feature>
<feature type="compositionally biased region" description="Pro residues" evidence="1">
    <location>
        <begin position="262"/>
        <end position="280"/>
    </location>
</feature>
<evidence type="ECO:0000313" key="6">
    <source>
        <dbReference type="RefSeq" id="XP_052120620.1"/>
    </source>
</evidence>
<evidence type="ECO:0000313" key="3">
    <source>
        <dbReference type="Proteomes" id="UP000504606"/>
    </source>
</evidence>
<organism evidence="3 5">
    <name type="scientific">Frankliniella occidentalis</name>
    <name type="common">Western flower thrips</name>
    <name type="synonym">Euthrips occidentalis</name>
    <dbReference type="NCBI Taxonomy" id="133901"/>
    <lineage>
        <taxon>Eukaryota</taxon>
        <taxon>Metazoa</taxon>
        <taxon>Ecdysozoa</taxon>
        <taxon>Arthropoda</taxon>
        <taxon>Hexapoda</taxon>
        <taxon>Insecta</taxon>
        <taxon>Pterygota</taxon>
        <taxon>Neoptera</taxon>
        <taxon>Paraneoptera</taxon>
        <taxon>Thysanoptera</taxon>
        <taxon>Terebrantia</taxon>
        <taxon>Thripoidea</taxon>
        <taxon>Thripidae</taxon>
        <taxon>Frankliniella</taxon>
    </lineage>
</organism>
<dbReference type="OrthoDB" id="2444812at2759"/>
<sequence>MKRREGATRKQVLDIDNTSAWTNKYHNGVSNASSNPLSKLVGGYASDSDDDDDENSKTKSSLDAKVKEFMKEVESKTNEDASVISCAWQEIYDESTGYPYYWNMNTNEVTWEPPPELVAYQAAVAAKLAQTQAKEKAQAQQAQWAVEQAALGLTPEYPSSPKKIPPAAPSLKSIPKSTIVPVSLHLGKQRKRGPKKRPASESDDEKIEMITSWVDEESEEEDELKNSTNLANDDKKISKGSSMKCAQSLPNLSSSNRKPAKPSKPAPPPVIFGPQLPAPLPEYNLSSKSKRRSRNGSIEEEVESKVVIQKLRRLKTESDVIVGTRERVPIRKSLDRSRSGSPNPNSSKTRLGDSGSLRDSSSEKSVLNSLQRQVKLLKDLGGNVPNDIRDLLTSASKSPMSAAVTADSIIAMIEMEQPPDHKQDGKLLSTLQAAEERVQKALQKIQSENLANGSDKAENQGKKPTSFALIAGYGDDSDPEETMDSDSSTDAKDKPQVKEKALFPIVSLEENPKEDEASKPQGKEVGSDSISAFKATLEGSSKPQLVVDQSLVLKRKKRLDIGPVHVQPKLNSNTIEVSEEPSKMKGNNEGSTSYTTLWSNSSTYASDPTANDRRGFGFPSAEEEASQQSKPKKGKIQFIKAETISIQQEESGNVRDGEKEADNGAATIKPCEDGELHSGLSSLAQLVKAKLQFLSEGKEPVSPVQAMAIQIETLVSAWNAGALTDSFLQRWLQSTGAELVQLERAAAPQGWAVQWDRCNMRQRPPRLCCVLKLHQSALSCLSALSSEYLSILSVLEYKRYFYCNLATKDTQWDYPVLPGDDLEKTEKLEDTSKPLLRVATPPPDDEDAMELCTTPPPEEETDCLIESRPPSPPLKPPPLKKPKTDESHLCVSAETNVNEAVERHLSPPCPASQPPLPAAPQPPLPSSPPPPPPDAPPPPPPPGTPPPLTPPPSTSRPRMAEHGEPLPPGVDSPDIPFVPVRPSMPPTPLSMAAEMAVGPHLTLNPLQSVGPLHPGSVLGVSVLSGVPTMAIPYSGSVGVSNSYVAPPPTEAMLASYNHATAVDYMGYMGVYAGPAGPMPVTSVAAPPLAYSGPAPPTHQQVHLPHRKKEALMSELSSFYSDIASLDSNSRDAVDDDTSQDTTPLEQPLSKSSTPPVSNVPANIINSEESTKQYQPEASTQIFQKSHTLTQENSFDSSTKKKKKTKLAPGLTLKKKGVSNMVAKWQQVQQEAWKDYQDEESVE</sequence>
<feature type="compositionally biased region" description="Polar residues" evidence="1">
    <location>
        <begin position="239"/>
        <end position="257"/>
    </location>
</feature>
<feature type="region of interest" description="Disordered" evidence="1">
    <location>
        <begin position="600"/>
        <end position="635"/>
    </location>
</feature>
<feature type="compositionally biased region" description="Polar residues" evidence="1">
    <location>
        <begin position="600"/>
        <end position="609"/>
    </location>
</feature>
<feature type="region of interest" description="Disordered" evidence="1">
    <location>
        <begin position="825"/>
        <end position="888"/>
    </location>
</feature>
<gene>
    <name evidence="4 5 6" type="primary">LOC113207387</name>
</gene>
<feature type="compositionally biased region" description="Polar residues" evidence="1">
    <location>
        <begin position="24"/>
        <end position="37"/>
    </location>
</feature>
<protein>
    <submittedName>
        <fullName evidence="4 5">Histone acetyltransferase KAT6A isoform X1</fullName>
    </submittedName>
</protein>
<feature type="compositionally biased region" description="Pro residues" evidence="1">
    <location>
        <begin position="869"/>
        <end position="879"/>
    </location>
</feature>
<dbReference type="Proteomes" id="UP000504606">
    <property type="component" value="Unplaced"/>
</dbReference>
<keyword evidence="3" id="KW-1185">Reference proteome</keyword>
<evidence type="ECO:0000256" key="1">
    <source>
        <dbReference type="SAM" id="MobiDB-lite"/>
    </source>
</evidence>
<dbReference type="SMART" id="SM00456">
    <property type="entry name" value="WW"/>
    <property type="match status" value="2"/>
</dbReference>
<feature type="region of interest" description="Disordered" evidence="1">
    <location>
        <begin position="901"/>
        <end position="979"/>
    </location>
</feature>
<feature type="domain" description="WW" evidence="2">
    <location>
        <begin position="82"/>
        <end position="116"/>
    </location>
</feature>
<accession>A0A9C6WVQ6</accession>
<dbReference type="PANTHER" id="PTHR46697:SF1">
    <property type="entry name" value="FORMIN-BINDING PROTEIN 4"/>
    <property type="match status" value="1"/>
</dbReference>
<feature type="region of interest" description="Disordered" evidence="1">
    <location>
        <begin position="154"/>
        <end position="306"/>
    </location>
</feature>
<dbReference type="InterPro" id="IPR036020">
    <property type="entry name" value="WW_dom_sf"/>
</dbReference>
<feature type="compositionally biased region" description="Polar residues" evidence="1">
    <location>
        <begin position="1139"/>
        <end position="1196"/>
    </location>
</feature>
<feature type="region of interest" description="Disordered" evidence="1">
    <location>
        <begin position="318"/>
        <end position="366"/>
    </location>
</feature>
<dbReference type="RefSeq" id="XP_052120619.1">
    <property type="nucleotide sequence ID" value="XM_052264659.1"/>
</dbReference>
<dbReference type="InterPro" id="IPR001202">
    <property type="entry name" value="WW_dom"/>
</dbReference>
<dbReference type="RefSeq" id="XP_052120618.1">
    <property type="nucleotide sequence ID" value="XM_052264658.1"/>
</dbReference>
<dbReference type="InterPro" id="IPR053076">
    <property type="entry name" value="WW_domain_protein"/>
</dbReference>
<feature type="compositionally biased region" description="Basic and acidic residues" evidence="1">
    <location>
        <begin position="318"/>
        <end position="338"/>
    </location>
</feature>
<dbReference type="PROSITE" id="PS50020">
    <property type="entry name" value="WW_DOMAIN_2"/>
    <property type="match status" value="1"/>
</dbReference>
<feature type="compositionally biased region" description="Acidic residues" evidence="1">
    <location>
        <begin position="475"/>
        <end position="484"/>
    </location>
</feature>